<keyword evidence="1" id="KW-0547">Nucleotide-binding</keyword>
<proteinExistence type="predicted"/>
<organism evidence="4 5">
    <name type="scientific">Solanum tuberosum</name>
    <name type="common">Potato</name>
    <dbReference type="NCBI Taxonomy" id="4113"/>
    <lineage>
        <taxon>Eukaryota</taxon>
        <taxon>Viridiplantae</taxon>
        <taxon>Streptophyta</taxon>
        <taxon>Embryophyta</taxon>
        <taxon>Tracheophyta</taxon>
        <taxon>Spermatophyta</taxon>
        <taxon>Magnoliopsida</taxon>
        <taxon>eudicotyledons</taxon>
        <taxon>Gunneridae</taxon>
        <taxon>Pentapetalae</taxon>
        <taxon>asterids</taxon>
        <taxon>lamiids</taxon>
        <taxon>Solanales</taxon>
        <taxon>Solanaceae</taxon>
        <taxon>Solanoideae</taxon>
        <taxon>Solaneae</taxon>
        <taxon>Solanum</taxon>
    </lineage>
</organism>
<keyword evidence="2" id="KW-0378">Hydrolase</keyword>
<accession>A0ABQ7UY41</accession>
<evidence type="ECO:0000313" key="5">
    <source>
        <dbReference type="Proteomes" id="UP000826656"/>
    </source>
</evidence>
<keyword evidence="5" id="KW-1185">Reference proteome</keyword>
<dbReference type="PANTHER" id="PTHR45626">
    <property type="entry name" value="TRANSCRIPTION TERMINATION FACTOR 2-RELATED"/>
    <property type="match status" value="1"/>
</dbReference>
<dbReference type="InterPro" id="IPR050628">
    <property type="entry name" value="SNF2_RAD54_helicase_TF"/>
</dbReference>
<comment type="caution">
    <text evidence="4">The sequence shown here is derived from an EMBL/GenBank/DDBJ whole genome shotgun (WGS) entry which is preliminary data.</text>
</comment>
<dbReference type="InterPro" id="IPR049730">
    <property type="entry name" value="SNF2/RAD54-like_C"/>
</dbReference>
<name>A0ABQ7UY41_SOLTU</name>
<evidence type="ECO:0000313" key="4">
    <source>
        <dbReference type="EMBL" id="KAH0756403.1"/>
    </source>
</evidence>
<gene>
    <name evidence="4" type="ORF">KY290_026673</name>
</gene>
<keyword evidence="3" id="KW-0067">ATP-binding</keyword>
<sequence length="179" mass="19956">MLRRTKKGRAANLGLPPRITVDHPYLVECSSSALARSGRTTNVVYVEQPCGLCHDPVEDPISGISCVQLDGSMTITARDSAITRFTNDLDSVILLMSLKAEGLSLNLSMASHRQAQDKIHRIGQYKPIRIVRFLIKNTIEEKIFELQEKQKLLFERTVGGASEALEKLTEADLKFLFVT</sequence>
<evidence type="ECO:0000256" key="2">
    <source>
        <dbReference type="ARBA" id="ARBA00022801"/>
    </source>
</evidence>
<protein>
    <recommendedName>
        <fullName evidence="6">Helicase C-terminal domain-containing protein</fullName>
    </recommendedName>
</protein>
<evidence type="ECO:0008006" key="6">
    <source>
        <dbReference type="Google" id="ProtNLM"/>
    </source>
</evidence>
<dbReference type="CDD" id="cd18793">
    <property type="entry name" value="SF2_C_SNF"/>
    <property type="match status" value="1"/>
</dbReference>
<dbReference type="Proteomes" id="UP000826656">
    <property type="component" value="Unassembled WGS sequence"/>
</dbReference>
<dbReference type="Gene3D" id="3.40.50.300">
    <property type="entry name" value="P-loop containing nucleotide triphosphate hydrolases"/>
    <property type="match status" value="1"/>
</dbReference>
<evidence type="ECO:0000256" key="1">
    <source>
        <dbReference type="ARBA" id="ARBA00022741"/>
    </source>
</evidence>
<dbReference type="PANTHER" id="PTHR45626:SF30">
    <property type="entry name" value="HELICASE ATP-BINDING DOMAIN-CONTAINING PROTEIN"/>
    <property type="match status" value="1"/>
</dbReference>
<evidence type="ECO:0000256" key="3">
    <source>
        <dbReference type="ARBA" id="ARBA00022840"/>
    </source>
</evidence>
<dbReference type="SUPFAM" id="SSF52540">
    <property type="entry name" value="P-loop containing nucleoside triphosphate hydrolases"/>
    <property type="match status" value="1"/>
</dbReference>
<reference evidence="4 5" key="1">
    <citation type="journal article" date="2021" name="bioRxiv">
        <title>Chromosome-scale and haplotype-resolved genome assembly of a tetraploid potato cultivar.</title>
        <authorList>
            <person name="Sun H."/>
            <person name="Jiao W.-B."/>
            <person name="Krause K."/>
            <person name="Campoy J.A."/>
            <person name="Goel M."/>
            <person name="Folz-Donahue K."/>
            <person name="Kukat C."/>
            <person name="Huettel B."/>
            <person name="Schneeberger K."/>
        </authorList>
    </citation>
    <scope>NUCLEOTIDE SEQUENCE [LARGE SCALE GENOMIC DNA]</scope>
    <source>
        <strain evidence="4">SolTubOtavaFocal</strain>
        <tissue evidence="4">Leaves</tissue>
    </source>
</reference>
<dbReference type="EMBL" id="JAIVGD010000018">
    <property type="protein sequence ID" value="KAH0756403.1"/>
    <property type="molecule type" value="Genomic_DNA"/>
</dbReference>
<dbReference type="InterPro" id="IPR027417">
    <property type="entry name" value="P-loop_NTPase"/>
</dbReference>